<dbReference type="eggNOG" id="COG0526">
    <property type="taxonomic scope" value="Bacteria"/>
</dbReference>
<accession>M7X8N3</accession>
<feature type="domain" description="Thioredoxin" evidence="1">
    <location>
        <begin position="299"/>
        <end position="455"/>
    </location>
</feature>
<keyword evidence="3" id="KW-1185">Reference proteome</keyword>
<organism evidence="2 3">
    <name type="scientific">Mariniradius saccharolyticus AK6</name>
    <dbReference type="NCBI Taxonomy" id="1239962"/>
    <lineage>
        <taxon>Bacteria</taxon>
        <taxon>Pseudomonadati</taxon>
        <taxon>Bacteroidota</taxon>
        <taxon>Cytophagia</taxon>
        <taxon>Cytophagales</taxon>
        <taxon>Cyclobacteriaceae</taxon>
        <taxon>Mariniradius</taxon>
    </lineage>
</organism>
<dbReference type="PANTHER" id="PTHR42852">
    <property type="entry name" value="THIOL:DISULFIDE INTERCHANGE PROTEIN DSBE"/>
    <property type="match status" value="1"/>
</dbReference>
<dbReference type="Proteomes" id="UP000010953">
    <property type="component" value="Unassembled WGS sequence"/>
</dbReference>
<protein>
    <submittedName>
        <fullName evidence="2">Lipoprotein, putative</fullName>
    </submittedName>
</protein>
<dbReference type="InterPro" id="IPR013740">
    <property type="entry name" value="Redoxin"/>
</dbReference>
<comment type="caution">
    <text evidence="2">The sequence shown here is derived from an EMBL/GenBank/DDBJ whole genome shotgun (WGS) entry which is preliminary data.</text>
</comment>
<name>M7X8N3_9BACT</name>
<sequence>MGHFPTKFVAFPKSGGISQDRASIDLNLFDQKSIYPTNPVGLIICTVQFCLIPEYSMKSIFLLHIGLLLATFSSSLNPKTPDLQGKWRASLNISPDEIPFGMGLFQEAGKWRLEVYNAEEVLVFDEVEQSGDSLKVTMGIFDSEIHARILGPDQLEGAFIKNTASNYVVPFSAKKGDFERFPTKTTPSAEFSGRWKTAFKKTNGEIYEAVGIFSQKGNRITGTFLTHLGDYRYLEGNVEGNSFKMSAFDGSHLFYFGGELNESGEINGLFRSGPRGKETFTAVRDEKFELPDAYSFNYLKDGYERLTFSFPDLNGTPVSLDDPKFQGKVVLVQLFGTWCPNCMDETKFLAPWYDRHKNKGIEIIALAFEAKPDFTYASERVKKTVDKLGANYTFLIAGVSNKEKASESLPALNQVIAFPTLIYIDKKGKVRKIHTGFTGPGTGDYYDRWIEEHEALVKKLLEE</sequence>
<dbReference type="InterPro" id="IPR036249">
    <property type="entry name" value="Thioredoxin-like_sf"/>
</dbReference>
<dbReference type="AlphaFoldDB" id="M7X8N3"/>
<gene>
    <name evidence="2" type="ORF">C943_02466</name>
</gene>
<dbReference type="InParanoid" id="M7X8N3"/>
<dbReference type="PANTHER" id="PTHR42852:SF13">
    <property type="entry name" value="PROTEIN DIPZ"/>
    <property type="match status" value="1"/>
</dbReference>
<dbReference type="InterPro" id="IPR013766">
    <property type="entry name" value="Thioredoxin_domain"/>
</dbReference>
<dbReference type="GO" id="GO:0016491">
    <property type="term" value="F:oxidoreductase activity"/>
    <property type="evidence" value="ECO:0007669"/>
    <property type="project" value="InterPro"/>
</dbReference>
<dbReference type="PROSITE" id="PS51352">
    <property type="entry name" value="THIOREDOXIN_2"/>
    <property type="match status" value="1"/>
</dbReference>
<dbReference type="InterPro" id="IPR050553">
    <property type="entry name" value="Thioredoxin_ResA/DsbE_sf"/>
</dbReference>
<dbReference type="EMBL" id="AMZY02000020">
    <property type="protein sequence ID" value="EMS31319.1"/>
    <property type="molecule type" value="Genomic_DNA"/>
</dbReference>
<dbReference type="CDD" id="cd02966">
    <property type="entry name" value="TlpA_like_family"/>
    <property type="match status" value="1"/>
</dbReference>
<reference evidence="2" key="1">
    <citation type="submission" date="2013-01" db="EMBL/GenBank/DDBJ databases">
        <title>Genome assembly of Mariniradius saccharolyticus AK6.</title>
        <authorList>
            <person name="Vaidya B."/>
            <person name="Khatri I."/>
            <person name="Tanuku N.R.S."/>
            <person name="Subramanian S."/>
            <person name="Pinnaka A."/>
        </authorList>
    </citation>
    <scope>NUCLEOTIDE SEQUENCE [LARGE SCALE GENOMIC DNA]</scope>
    <source>
        <strain evidence="2">AK6</strain>
    </source>
</reference>
<keyword evidence="2" id="KW-0449">Lipoprotein</keyword>
<dbReference type="Gene3D" id="3.40.30.10">
    <property type="entry name" value="Glutaredoxin"/>
    <property type="match status" value="1"/>
</dbReference>
<proteinExistence type="predicted"/>
<dbReference type="Pfam" id="PF08534">
    <property type="entry name" value="Redoxin"/>
    <property type="match status" value="1"/>
</dbReference>
<evidence type="ECO:0000259" key="1">
    <source>
        <dbReference type="PROSITE" id="PS51352"/>
    </source>
</evidence>
<dbReference type="STRING" id="1239962.C943_02466"/>
<evidence type="ECO:0000313" key="2">
    <source>
        <dbReference type="EMBL" id="EMS31319.1"/>
    </source>
</evidence>
<dbReference type="SUPFAM" id="SSF52833">
    <property type="entry name" value="Thioredoxin-like"/>
    <property type="match status" value="1"/>
</dbReference>
<evidence type="ECO:0000313" key="3">
    <source>
        <dbReference type="Proteomes" id="UP000010953"/>
    </source>
</evidence>